<protein>
    <submittedName>
        <fullName evidence="1">Uncharacterized protein</fullName>
    </submittedName>
</protein>
<reference evidence="1 2" key="1">
    <citation type="submission" date="2015-09" db="EMBL/GenBank/DDBJ databases">
        <authorList>
            <consortium name="Pathogen Informatics"/>
        </authorList>
    </citation>
    <scope>NUCLEOTIDE SEQUENCE [LARGE SCALE GENOMIC DNA]</scope>
    <source>
        <strain evidence="1 2">2789STDY5834856</strain>
    </source>
</reference>
<dbReference type="RefSeq" id="WP_055268487.1">
    <property type="nucleotide sequence ID" value="NZ_CABIXQ010000043.1"/>
</dbReference>
<dbReference type="OrthoDB" id="1932158at2"/>
<accession>A0A174M0U6</accession>
<sequence length="78" mass="9300">MNDNLKLYRCVFLKENNEFIIGKDIFNEKVYHIRKSEETEGFKIGTDNSFYAEKEMKGILFKKNILKVINYNKVIEMA</sequence>
<evidence type="ECO:0000313" key="1">
    <source>
        <dbReference type="EMBL" id="CUP27409.1"/>
    </source>
</evidence>
<organism evidence="1 2">
    <name type="scientific">Clostridium disporicum</name>
    <dbReference type="NCBI Taxonomy" id="84024"/>
    <lineage>
        <taxon>Bacteria</taxon>
        <taxon>Bacillati</taxon>
        <taxon>Bacillota</taxon>
        <taxon>Clostridia</taxon>
        <taxon>Eubacteriales</taxon>
        <taxon>Clostridiaceae</taxon>
        <taxon>Clostridium</taxon>
    </lineage>
</organism>
<evidence type="ECO:0000313" key="2">
    <source>
        <dbReference type="Proteomes" id="UP000095594"/>
    </source>
</evidence>
<name>A0A174M0U6_9CLOT</name>
<proteinExistence type="predicted"/>
<gene>
    <name evidence="1" type="ORF">ERS852471_03311</name>
</gene>
<dbReference type="EMBL" id="CYZX01000043">
    <property type="protein sequence ID" value="CUP27409.1"/>
    <property type="molecule type" value="Genomic_DNA"/>
</dbReference>
<dbReference type="Proteomes" id="UP000095594">
    <property type="component" value="Unassembled WGS sequence"/>
</dbReference>
<dbReference type="AlphaFoldDB" id="A0A174M0U6"/>